<comment type="caution">
    <text evidence="1">The sequence shown here is derived from an EMBL/GenBank/DDBJ whole genome shotgun (WGS) entry which is preliminary data.</text>
</comment>
<sequence length="170" mass="18803">MESSWRGSSYPYRLSHERHASTSCDSAIAGGITHGLTSLAGHDCVGQISGSGGVDRQEDDEGASRSANANAHIVSSQFLYVHFLRLGFPSTRVRARWMRTSRHIVNGLPVSSNPHRLHQYQRRTKKIVTCFRPCSSIKHRLSILHAPQTLALQARQFFTTVSVPAAILPE</sequence>
<organism evidence="1 2">
    <name type="scientific">Auriscalpium vulgare</name>
    <dbReference type="NCBI Taxonomy" id="40419"/>
    <lineage>
        <taxon>Eukaryota</taxon>
        <taxon>Fungi</taxon>
        <taxon>Dikarya</taxon>
        <taxon>Basidiomycota</taxon>
        <taxon>Agaricomycotina</taxon>
        <taxon>Agaricomycetes</taxon>
        <taxon>Russulales</taxon>
        <taxon>Auriscalpiaceae</taxon>
        <taxon>Auriscalpium</taxon>
    </lineage>
</organism>
<proteinExistence type="predicted"/>
<evidence type="ECO:0000313" key="2">
    <source>
        <dbReference type="Proteomes" id="UP000814033"/>
    </source>
</evidence>
<dbReference type="EMBL" id="MU276543">
    <property type="protein sequence ID" value="KAI0038278.1"/>
    <property type="molecule type" value="Genomic_DNA"/>
</dbReference>
<reference evidence="1" key="2">
    <citation type="journal article" date="2022" name="New Phytol.">
        <title>Evolutionary transition to the ectomycorrhizal habit in the genomes of a hyperdiverse lineage of mushroom-forming fungi.</title>
        <authorList>
            <person name="Looney B."/>
            <person name="Miyauchi S."/>
            <person name="Morin E."/>
            <person name="Drula E."/>
            <person name="Courty P.E."/>
            <person name="Kohler A."/>
            <person name="Kuo A."/>
            <person name="LaButti K."/>
            <person name="Pangilinan J."/>
            <person name="Lipzen A."/>
            <person name="Riley R."/>
            <person name="Andreopoulos W."/>
            <person name="He G."/>
            <person name="Johnson J."/>
            <person name="Nolan M."/>
            <person name="Tritt A."/>
            <person name="Barry K.W."/>
            <person name="Grigoriev I.V."/>
            <person name="Nagy L.G."/>
            <person name="Hibbett D."/>
            <person name="Henrissat B."/>
            <person name="Matheny P.B."/>
            <person name="Labbe J."/>
            <person name="Martin F.M."/>
        </authorList>
    </citation>
    <scope>NUCLEOTIDE SEQUENCE</scope>
    <source>
        <strain evidence="1">FP105234-sp</strain>
    </source>
</reference>
<dbReference type="Proteomes" id="UP000814033">
    <property type="component" value="Unassembled WGS sequence"/>
</dbReference>
<evidence type="ECO:0000313" key="1">
    <source>
        <dbReference type="EMBL" id="KAI0038278.1"/>
    </source>
</evidence>
<keyword evidence="2" id="KW-1185">Reference proteome</keyword>
<protein>
    <submittedName>
        <fullName evidence="1">Uncharacterized protein</fullName>
    </submittedName>
</protein>
<gene>
    <name evidence="1" type="ORF">FA95DRAFT_1269618</name>
</gene>
<reference evidence="1" key="1">
    <citation type="submission" date="2021-02" db="EMBL/GenBank/DDBJ databases">
        <authorList>
            <consortium name="DOE Joint Genome Institute"/>
            <person name="Ahrendt S."/>
            <person name="Looney B.P."/>
            <person name="Miyauchi S."/>
            <person name="Morin E."/>
            <person name="Drula E."/>
            <person name="Courty P.E."/>
            <person name="Chicoki N."/>
            <person name="Fauchery L."/>
            <person name="Kohler A."/>
            <person name="Kuo A."/>
            <person name="Labutti K."/>
            <person name="Pangilinan J."/>
            <person name="Lipzen A."/>
            <person name="Riley R."/>
            <person name="Andreopoulos W."/>
            <person name="He G."/>
            <person name="Johnson J."/>
            <person name="Barry K.W."/>
            <person name="Grigoriev I.V."/>
            <person name="Nagy L."/>
            <person name="Hibbett D."/>
            <person name="Henrissat B."/>
            <person name="Matheny P.B."/>
            <person name="Labbe J."/>
            <person name="Martin F."/>
        </authorList>
    </citation>
    <scope>NUCLEOTIDE SEQUENCE</scope>
    <source>
        <strain evidence="1">FP105234-sp</strain>
    </source>
</reference>
<accession>A0ACB8R2M7</accession>
<name>A0ACB8R2M7_9AGAM</name>